<dbReference type="InterPro" id="IPR046348">
    <property type="entry name" value="SIS_dom_sf"/>
</dbReference>
<dbReference type="Proteomes" id="UP000326354">
    <property type="component" value="Chromosome"/>
</dbReference>
<evidence type="ECO:0000256" key="3">
    <source>
        <dbReference type="HAMAP-Rule" id="MF_00068"/>
    </source>
</evidence>
<name>A0A5S9F5P2_UABAM</name>
<gene>
    <name evidence="3" type="primary">murQ</name>
    <name evidence="5" type="ORF">UABAM_04152</name>
</gene>
<dbReference type="InterPro" id="IPR005488">
    <property type="entry name" value="Etherase_MurQ"/>
</dbReference>
<sequence length="301" mass="32803">MQANEKLPETEQRLEASKNLHTMTISQITDLMIAEEYHVIAALKNCQKSLEDLIEQTVQCFTKGGRLFYVGAGTSGRLGVLDASECPPTFRAPHEMVQGIIAGGDVALQKAVEGAEDSEEQGGISITKRQITKDDIVVGIAASGRTPFVHGALKEAKQLGAHTGLVTCITLEKPSYVTHLVCAVVGAEILSGSTRLKAGTATKLILNMITTVSMVRLGKVYENLMVDLHASNAKLHKRAKRIFMQIVKNSDEDYARDTLEKANWEVKTAVVMALCNFSYKMAKEALHNNNNTLHLVLKNNG</sequence>
<feature type="active site" evidence="3">
    <location>
        <position position="116"/>
    </location>
</feature>
<dbReference type="AlphaFoldDB" id="A0A5S9F5P2"/>
<feature type="domain" description="SIS" evidence="4">
    <location>
        <begin position="57"/>
        <end position="219"/>
    </location>
</feature>
<dbReference type="GO" id="GO:0009254">
    <property type="term" value="P:peptidoglycan turnover"/>
    <property type="evidence" value="ECO:0007669"/>
    <property type="project" value="TreeGrafter"/>
</dbReference>
<dbReference type="NCBIfam" id="TIGR00274">
    <property type="entry name" value="N-acetylmuramic acid 6-phosphate etherase"/>
    <property type="match status" value="1"/>
</dbReference>
<dbReference type="GO" id="GO:0097367">
    <property type="term" value="F:carbohydrate derivative binding"/>
    <property type="evidence" value="ECO:0007669"/>
    <property type="project" value="InterPro"/>
</dbReference>
<dbReference type="RefSeq" id="WP_151969864.1">
    <property type="nucleotide sequence ID" value="NZ_AP019860.1"/>
</dbReference>
<dbReference type="PANTHER" id="PTHR10088">
    <property type="entry name" value="GLUCOKINASE REGULATORY PROTEIN"/>
    <property type="match status" value="1"/>
</dbReference>
<comment type="catalytic activity">
    <reaction evidence="3">
        <text>N-acetyl-D-muramate 6-phosphate + H2O = N-acetyl-D-glucosamine 6-phosphate + (R)-lactate</text>
        <dbReference type="Rhea" id="RHEA:26410"/>
        <dbReference type="ChEBI" id="CHEBI:15377"/>
        <dbReference type="ChEBI" id="CHEBI:16004"/>
        <dbReference type="ChEBI" id="CHEBI:57513"/>
        <dbReference type="ChEBI" id="CHEBI:58722"/>
        <dbReference type="EC" id="4.2.1.126"/>
    </reaction>
</comment>
<keyword evidence="2 3" id="KW-0119">Carbohydrate metabolism</keyword>
<dbReference type="GO" id="GO:0046348">
    <property type="term" value="P:amino sugar catabolic process"/>
    <property type="evidence" value="ECO:0007669"/>
    <property type="project" value="InterPro"/>
</dbReference>
<dbReference type="Gene3D" id="1.10.8.1080">
    <property type="match status" value="1"/>
</dbReference>
<dbReference type="OrthoDB" id="9813395at2"/>
<dbReference type="HAMAP" id="MF_00068">
    <property type="entry name" value="MurQ"/>
    <property type="match status" value="1"/>
</dbReference>
<dbReference type="GO" id="GO:0016803">
    <property type="term" value="F:ether hydrolase activity"/>
    <property type="evidence" value="ECO:0007669"/>
    <property type="project" value="TreeGrafter"/>
</dbReference>
<dbReference type="CDD" id="cd05007">
    <property type="entry name" value="SIS_Etherase"/>
    <property type="match status" value="1"/>
</dbReference>
<accession>A0A5S9F5P2</accession>
<feature type="active site" description="Proton donor" evidence="3">
    <location>
        <position position="85"/>
    </location>
</feature>
<dbReference type="Pfam" id="PF22645">
    <property type="entry name" value="GKRP_SIS_N"/>
    <property type="match status" value="1"/>
</dbReference>
<dbReference type="NCBIfam" id="NF009222">
    <property type="entry name" value="PRK12570.1"/>
    <property type="match status" value="1"/>
</dbReference>
<dbReference type="KEGG" id="uam:UABAM_04152"/>
<dbReference type="Gene3D" id="3.40.50.10490">
    <property type="entry name" value="Glucose-6-phosphate isomerase like protein, domain 1"/>
    <property type="match status" value="1"/>
</dbReference>
<dbReference type="GO" id="GO:0097173">
    <property type="term" value="P:N-acetylmuramic acid catabolic process"/>
    <property type="evidence" value="ECO:0007669"/>
    <property type="project" value="UniProtKB-UniPathway"/>
</dbReference>
<dbReference type="EC" id="4.2.1.126" evidence="3"/>
<dbReference type="InterPro" id="IPR001347">
    <property type="entry name" value="SIS_dom"/>
</dbReference>
<proteinExistence type="inferred from homology"/>
<reference evidence="5 6" key="1">
    <citation type="submission" date="2019-08" db="EMBL/GenBank/DDBJ databases">
        <title>Complete genome sequence of Candidatus Uab amorphum.</title>
        <authorList>
            <person name="Shiratori T."/>
            <person name="Suzuki S."/>
            <person name="Kakizawa Y."/>
            <person name="Ishida K."/>
        </authorList>
    </citation>
    <scope>NUCLEOTIDE SEQUENCE [LARGE SCALE GENOMIC DNA]</scope>
    <source>
        <strain evidence="5 6">SRT547</strain>
    </source>
</reference>
<comment type="similarity">
    <text evidence="3">Belongs to the GCKR-like family. MurNAc-6-P etherase subfamily.</text>
</comment>
<dbReference type="InterPro" id="IPR005486">
    <property type="entry name" value="Glucokinase_regulatory_CS"/>
</dbReference>
<keyword evidence="1 3" id="KW-0456">Lyase</keyword>
<dbReference type="PANTHER" id="PTHR10088:SF4">
    <property type="entry name" value="GLUCOKINASE REGULATORY PROTEIN"/>
    <property type="match status" value="1"/>
</dbReference>
<dbReference type="EMBL" id="AP019860">
    <property type="protein sequence ID" value="BBM85774.1"/>
    <property type="molecule type" value="Genomic_DNA"/>
</dbReference>
<dbReference type="PROSITE" id="PS01272">
    <property type="entry name" value="GCKR"/>
    <property type="match status" value="1"/>
</dbReference>
<dbReference type="SUPFAM" id="SSF53697">
    <property type="entry name" value="SIS domain"/>
    <property type="match status" value="1"/>
</dbReference>
<evidence type="ECO:0000256" key="2">
    <source>
        <dbReference type="ARBA" id="ARBA00023277"/>
    </source>
</evidence>
<keyword evidence="6" id="KW-1185">Reference proteome</keyword>
<dbReference type="UniPathway" id="UPA00342"/>
<dbReference type="PROSITE" id="PS51464">
    <property type="entry name" value="SIS"/>
    <property type="match status" value="1"/>
</dbReference>
<comment type="pathway">
    <text evidence="3">Amino-sugar metabolism; N-acetylmuramate degradation.</text>
</comment>
<evidence type="ECO:0000313" key="6">
    <source>
        <dbReference type="Proteomes" id="UP000326354"/>
    </source>
</evidence>
<comment type="miscellaneous">
    <text evidence="3">A lyase-type mechanism (elimination/hydration) is suggested for the cleavage of the lactyl ether bond of MurNAc 6-phosphate, with the formation of an alpha,beta-unsaturated aldehyde intermediate with (E)-stereochemistry, followed by the syn addition of water to give product.</text>
</comment>
<protein>
    <recommendedName>
        <fullName evidence="3">N-acetylmuramic acid 6-phosphate etherase</fullName>
        <shortName evidence="3">MurNAc-6-P etherase</shortName>
        <ecNumber evidence="3">4.2.1.126</ecNumber>
    </recommendedName>
    <alternativeName>
        <fullName evidence="3">N-acetylmuramic acid 6-phosphate hydrolase</fullName>
    </alternativeName>
    <alternativeName>
        <fullName evidence="3">N-acetylmuramic acid 6-phosphate lyase</fullName>
    </alternativeName>
</protein>
<dbReference type="GO" id="GO:0016835">
    <property type="term" value="F:carbon-oxygen lyase activity"/>
    <property type="evidence" value="ECO:0007669"/>
    <property type="project" value="UniProtKB-UniRule"/>
</dbReference>
<comment type="subunit">
    <text evidence="3">Homodimer.</text>
</comment>
<comment type="function">
    <text evidence="3">Specifically catalyzes the cleavage of the D-lactyl ether substituent of MurNAc 6-phosphate, producing GlcNAc 6-phosphate and D-lactate.</text>
</comment>
<dbReference type="InterPro" id="IPR040190">
    <property type="entry name" value="MURQ/GCKR"/>
</dbReference>
<evidence type="ECO:0000313" key="5">
    <source>
        <dbReference type="EMBL" id="BBM85774.1"/>
    </source>
</evidence>
<evidence type="ECO:0000256" key="1">
    <source>
        <dbReference type="ARBA" id="ARBA00023239"/>
    </source>
</evidence>
<evidence type="ECO:0000259" key="4">
    <source>
        <dbReference type="PROSITE" id="PS51464"/>
    </source>
</evidence>
<dbReference type="NCBIfam" id="NF003915">
    <property type="entry name" value="PRK05441.1"/>
    <property type="match status" value="1"/>
</dbReference>
<organism evidence="5 6">
    <name type="scientific">Uabimicrobium amorphum</name>
    <dbReference type="NCBI Taxonomy" id="2596890"/>
    <lineage>
        <taxon>Bacteria</taxon>
        <taxon>Pseudomonadati</taxon>
        <taxon>Planctomycetota</taxon>
        <taxon>Candidatus Uabimicrobiia</taxon>
        <taxon>Candidatus Uabimicrobiales</taxon>
        <taxon>Candidatus Uabimicrobiaceae</taxon>
        <taxon>Candidatus Uabimicrobium</taxon>
    </lineage>
</organism>